<dbReference type="InterPro" id="IPR029063">
    <property type="entry name" value="SAM-dependent_MTases_sf"/>
</dbReference>
<name>A0A521EUY6_9RHOB</name>
<dbReference type="Proteomes" id="UP000316030">
    <property type="component" value="Unassembled WGS sequence"/>
</dbReference>
<keyword evidence="1" id="KW-0489">Methyltransferase</keyword>
<dbReference type="SUPFAM" id="SSF53335">
    <property type="entry name" value="S-adenosyl-L-methionine-dependent methyltransferases"/>
    <property type="match status" value="1"/>
</dbReference>
<keyword evidence="1" id="KW-0808">Transferase</keyword>
<dbReference type="Pfam" id="PF13489">
    <property type="entry name" value="Methyltransf_23"/>
    <property type="match status" value="1"/>
</dbReference>
<dbReference type="EMBL" id="FXTO01000019">
    <property type="protein sequence ID" value="SMO86920.1"/>
    <property type="molecule type" value="Genomic_DNA"/>
</dbReference>
<dbReference type="PANTHER" id="PTHR43861">
    <property type="entry name" value="TRANS-ACONITATE 2-METHYLTRANSFERASE-RELATED"/>
    <property type="match status" value="1"/>
</dbReference>
<accession>A0A521EUY6</accession>
<dbReference type="AlphaFoldDB" id="A0A521EUY6"/>
<keyword evidence="2" id="KW-1185">Reference proteome</keyword>
<gene>
    <name evidence="1" type="ORF">SAMN06265173_11914</name>
</gene>
<protein>
    <submittedName>
        <fullName evidence="1">Methyltransferase domain-containing protein</fullName>
    </submittedName>
</protein>
<evidence type="ECO:0000313" key="2">
    <source>
        <dbReference type="Proteomes" id="UP000316030"/>
    </source>
</evidence>
<dbReference type="Gene3D" id="3.40.50.150">
    <property type="entry name" value="Vaccinia Virus protein VP39"/>
    <property type="match status" value="1"/>
</dbReference>
<sequence>MASLNRIAMAKASRILIRNLNPETLDVAEISGKWGQNFPFRSYQKFRYPEYDVCLDPFTDAEGAVLQFDLILANQVWEHLDRPYRATQNIQKMLRPGGYFWVSSPFHVPFHAAPNDCSRWSARGLKNLLVEAGFDEENVQSWQWGNRHTALRNLEAGQKWPPEYDADKDTLTNEPDMPVISWALARRGE</sequence>
<dbReference type="RefSeq" id="WP_142494011.1">
    <property type="nucleotide sequence ID" value="NZ_FXTO01000019.1"/>
</dbReference>
<dbReference type="GO" id="GO:0032259">
    <property type="term" value="P:methylation"/>
    <property type="evidence" value="ECO:0007669"/>
    <property type="project" value="UniProtKB-KW"/>
</dbReference>
<dbReference type="OrthoDB" id="9803855at2"/>
<proteinExistence type="predicted"/>
<organism evidence="1 2">
    <name type="scientific">Thalassovita litoralis</name>
    <dbReference type="NCBI Taxonomy" id="1010611"/>
    <lineage>
        <taxon>Bacteria</taxon>
        <taxon>Pseudomonadati</taxon>
        <taxon>Pseudomonadota</taxon>
        <taxon>Alphaproteobacteria</taxon>
        <taxon>Rhodobacterales</taxon>
        <taxon>Roseobacteraceae</taxon>
        <taxon>Thalassovita</taxon>
    </lineage>
</organism>
<dbReference type="PANTHER" id="PTHR43861:SF6">
    <property type="entry name" value="METHYLTRANSFERASE TYPE 11"/>
    <property type="match status" value="1"/>
</dbReference>
<reference evidence="1 2" key="1">
    <citation type="submission" date="2017-05" db="EMBL/GenBank/DDBJ databases">
        <authorList>
            <person name="Varghese N."/>
            <person name="Submissions S."/>
        </authorList>
    </citation>
    <scope>NUCLEOTIDE SEQUENCE [LARGE SCALE GENOMIC DNA]</scope>
    <source>
        <strain evidence="1 2">DSM 29506</strain>
    </source>
</reference>
<dbReference type="GO" id="GO:0008168">
    <property type="term" value="F:methyltransferase activity"/>
    <property type="evidence" value="ECO:0007669"/>
    <property type="project" value="UniProtKB-KW"/>
</dbReference>
<evidence type="ECO:0000313" key="1">
    <source>
        <dbReference type="EMBL" id="SMO86920.1"/>
    </source>
</evidence>